<dbReference type="PANTHER" id="PTHR42788">
    <property type="entry name" value="TAURINE IMPORT ATP-BINDING PROTEIN-RELATED"/>
    <property type="match status" value="1"/>
</dbReference>
<evidence type="ECO:0000256" key="1">
    <source>
        <dbReference type="ARBA" id="ARBA00005417"/>
    </source>
</evidence>
<gene>
    <name evidence="6" type="ORF">D5400_06975</name>
</gene>
<dbReference type="SMART" id="SM00382">
    <property type="entry name" value="AAA"/>
    <property type="match status" value="1"/>
</dbReference>
<evidence type="ECO:0000256" key="3">
    <source>
        <dbReference type="ARBA" id="ARBA00022741"/>
    </source>
</evidence>
<dbReference type="PROSITE" id="PS50893">
    <property type="entry name" value="ABC_TRANSPORTER_2"/>
    <property type="match status" value="1"/>
</dbReference>
<dbReference type="PANTHER" id="PTHR42788:SF13">
    <property type="entry name" value="ALIPHATIC SULFONATES IMPORT ATP-BINDING PROTEIN SSUB"/>
    <property type="match status" value="1"/>
</dbReference>
<dbReference type="PROSITE" id="PS00211">
    <property type="entry name" value="ABC_TRANSPORTER_1"/>
    <property type="match status" value="1"/>
</dbReference>
<dbReference type="InterPro" id="IPR027417">
    <property type="entry name" value="P-loop_NTPase"/>
</dbReference>
<evidence type="ECO:0000313" key="7">
    <source>
        <dbReference type="Proteomes" id="UP000268192"/>
    </source>
</evidence>
<dbReference type="InterPro" id="IPR003439">
    <property type="entry name" value="ABC_transporter-like_ATP-bd"/>
</dbReference>
<evidence type="ECO:0000313" key="6">
    <source>
        <dbReference type="EMBL" id="AZN71054.1"/>
    </source>
</evidence>
<dbReference type="OrthoDB" id="9807242at2"/>
<dbReference type="GO" id="GO:0016887">
    <property type="term" value="F:ATP hydrolysis activity"/>
    <property type="evidence" value="ECO:0007669"/>
    <property type="project" value="InterPro"/>
</dbReference>
<evidence type="ECO:0000256" key="4">
    <source>
        <dbReference type="ARBA" id="ARBA00022840"/>
    </source>
</evidence>
<keyword evidence="4 6" id="KW-0067">ATP-binding</keyword>
<keyword evidence="2" id="KW-0813">Transport</keyword>
<dbReference type="Pfam" id="PF00005">
    <property type="entry name" value="ABC_tran"/>
    <property type="match status" value="1"/>
</dbReference>
<dbReference type="InterPro" id="IPR017871">
    <property type="entry name" value="ABC_transporter-like_CS"/>
</dbReference>
<keyword evidence="7" id="KW-1185">Reference proteome</keyword>
<accession>A0A3Q8XPN2</accession>
<dbReference type="EMBL" id="CP032509">
    <property type="protein sequence ID" value="AZN71054.1"/>
    <property type="molecule type" value="Genomic_DNA"/>
</dbReference>
<organism evidence="6 7">
    <name type="scientific">Georhizobium profundi</name>
    <dbReference type="NCBI Taxonomy" id="2341112"/>
    <lineage>
        <taxon>Bacteria</taxon>
        <taxon>Pseudomonadati</taxon>
        <taxon>Pseudomonadota</taxon>
        <taxon>Alphaproteobacteria</taxon>
        <taxon>Hyphomicrobiales</taxon>
        <taxon>Rhizobiaceae</taxon>
        <taxon>Georhizobium</taxon>
    </lineage>
</organism>
<dbReference type="Gene3D" id="3.40.50.300">
    <property type="entry name" value="P-loop containing nucleotide triphosphate hydrolases"/>
    <property type="match status" value="1"/>
</dbReference>
<evidence type="ECO:0000259" key="5">
    <source>
        <dbReference type="PROSITE" id="PS50893"/>
    </source>
</evidence>
<dbReference type="SUPFAM" id="SSF52540">
    <property type="entry name" value="P-loop containing nucleoside triphosphate hydrolases"/>
    <property type="match status" value="1"/>
</dbReference>
<dbReference type="KEGG" id="abaw:D5400_06975"/>
<dbReference type="InterPro" id="IPR050166">
    <property type="entry name" value="ABC_transporter_ATP-bind"/>
</dbReference>
<evidence type="ECO:0000256" key="2">
    <source>
        <dbReference type="ARBA" id="ARBA00022448"/>
    </source>
</evidence>
<dbReference type="AlphaFoldDB" id="A0A3Q8XPN2"/>
<keyword evidence="3" id="KW-0547">Nucleotide-binding</keyword>
<dbReference type="GO" id="GO:0005524">
    <property type="term" value="F:ATP binding"/>
    <property type="evidence" value="ECO:0007669"/>
    <property type="project" value="UniProtKB-KW"/>
</dbReference>
<dbReference type="Proteomes" id="UP000268192">
    <property type="component" value="Chromosome"/>
</dbReference>
<feature type="domain" description="ABC transporter" evidence="5">
    <location>
        <begin position="21"/>
        <end position="252"/>
    </location>
</feature>
<reference evidence="6 7" key="1">
    <citation type="submission" date="2018-09" db="EMBL/GenBank/DDBJ databases">
        <title>Marinorhizobium profundi gen. nov., sp. nov., isolated from a deep-sea sediment sample from the New Britain Trench and proposal of Marinorhizobiaceae fam. nov. in the order Rhizobiales of the class Alphaproteobacteria.</title>
        <authorList>
            <person name="Cao J."/>
        </authorList>
    </citation>
    <scope>NUCLEOTIDE SEQUENCE [LARGE SCALE GENOMIC DNA]</scope>
    <source>
        <strain evidence="6 7">WS11</strain>
    </source>
</reference>
<comment type="similarity">
    <text evidence="1">Belongs to the ABC transporter superfamily.</text>
</comment>
<dbReference type="CDD" id="cd03293">
    <property type="entry name" value="ABC_NrtD_SsuB_transporters"/>
    <property type="match status" value="1"/>
</dbReference>
<sequence>MAARIDNGTPLERAAPAETIIDVKGLGKTFTLDSGPVIALESVDLTIRKGEFISFVGPSGCGKSTLLNMVAGLLPATQGEATLNGRAINEPSRQVGFMFQTAVLLPWRTVEENVLMPAEVFGTKTEATRQKARTVLEAVGLGDFMNAYPRQLSGGMQQRVSLARTLTYEPDVLLMDEPFGALDEFTREAMNLELMRITQAAGITVLFVTHNITEAVFMADRVVVMTPRPGKVSGVIDVELPRPRTIDQMQSQTFTDLIFKVRGILGHGQDSHA</sequence>
<name>A0A3Q8XPN2_9HYPH</name>
<protein>
    <submittedName>
        <fullName evidence="6">ABC transporter ATP-binding protein</fullName>
    </submittedName>
</protein>
<proteinExistence type="inferred from homology"/>
<dbReference type="InterPro" id="IPR003593">
    <property type="entry name" value="AAA+_ATPase"/>
</dbReference>